<comment type="similarity">
    <text evidence="3 9">Belongs to the phosphohexose mutase family.</text>
</comment>
<dbReference type="FunFam" id="3.30.310.50:FF:000002">
    <property type="entry name" value="Phosphoglucomutase 5"/>
    <property type="match status" value="1"/>
</dbReference>
<evidence type="ECO:0000256" key="3">
    <source>
        <dbReference type="ARBA" id="ARBA00010231"/>
    </source>
</evidence>
<evidence type="ECO:0000256" key="1">
    <source>
        <dbReference type="ARBA" id="ARBA00000443"/>
    </source>
</evidence>
<dbReference type="InterPro" id="IPR036900">
    <property type="entry name" value="A-D-PHexomutase_C_sf"/>
</dbReference>
<dbReference type="Gene3D" id="3.30.310.50">
    <property type="entry name" value="Alpha-D-phosphohexomutase, C-terminal domain"/>
    <property type="match status" value="1"/>
</dbReference>
<evidence type="ECO:0000256" key="2">
    <source>
        <dbReference type="ARBA" id="ARBA00001946"/>
    </source>
</evidence>
<evidence type="ECO:0000313" key="13">
    <source>
        <dbReference type="EMBL" id="PAX07270.1"/>
    </source>
</evidence>
<evidence type="ECO:0000256" key="8">
    <source>
        <dbReference type="ARBA" id="ARBA00023235"/>
    </source>
</evidence>
<evidence type="ECO:0000256" key="7">
    <source>
        <dbReference type="ARBA" id="ARBA00022842"/>
    </source>
</evidence>
<comment type="cofactor">
    <cofactor evidence="2">
        <name>Mg(2+)</name>
        <dbReference type="ChEBI" id="CHEBI:18420"/>
    </cofactor>
</comment>
<protein>
    <recommendedName>
        <fullName evidence="4">phosphoglucomutase (alpha-D-glucose-1,6-bisphosphate-dependent)</fullName>
        <ecNumber evidence="4">5.4.2.2</ecNumber>
    </recommendedName>
</protein>
<comment type="caution">
    <text evidence="13">The sequence shown here is derived from an EMBL/GenBank/DDBJ whole genome shotgun (WGS) entry which is preliminary data.</text>
</comment>
<name>A0A2A2SDJ8_9SPHN</name>
<dbReference type="SUPFAM" id="SSF55957">
    <property type="entry name" value="Phosphoglucomutase, C-terminal domain"/>
    <property type="match status" value="1"/>
</dbReference>
<dbReference type="Pfam" id="PF24947">
    <property type="entry name" value="PGM1_C_vert_fung"/>
    <property type="match status" value="1"/>
</dbReference>
<dbReference type="FunFam" id="3.40.120.10:FF:000005">
    <property type="entry name" value="Phosphoglucomutase 5"/>
    <property type="match status" value="1"/>
</dbReference>
<evidence type="ECO:0000259" key="11">
    <source>
        <dbReference type="Pfam" id="PF02879"/>
    </source>
</evidence>
<dbReference type="InterPro" id="IPR016055">
    <property type="entry name" value="A-D-PHexomutase_a/b/a-I/II/III"/>
</dbReference>
<evidence type="ECO:0000259" key="10">
    <source>
        <dbReference type="Pfam" id="PF02878"/>
    </source>
</evidence>
<dbReference type="Gene3D" id="3.40.120.10">
    <property type="entry name" value="Alpha-D-Glucose-1,6-Bisphosphate, subunit A, domain 3"/>
    <property type="match status" value="3"/>
</dbReference>
<dbReference type="RefSeq" id="WP_095999093.1">
    <property type="nucleotide sequence ID" value="NZ_NSLI01000004.1"/>
</dbReference>
<evidence type="ECO:0000313" key="14">
    <source>
        <dbReference type="Proteomes" id="UP000218151"/>
    </source>
</evidence>
<dbReference type="InterPro" id="IPR045244">
    <property type="entry name" value="PGM"/>
</dbReference>
<evidence type="ECO:0000256" key="4">
    <source>
        <dbReference type="ARBA" id="ARBA00012728"/>
    </source>
</evidence>
<dbReference type="GO" id="GO:0005975">
    <property type="term" value="P:carbohydrate metabolic process"/>
    <property type="evidence" value="ECO:0007669"/>
    <property type="project" value="InterPro"/>
</dbReference>
<dbReference type="InterPro" id="IPR005841">
    <property type="entry name" value="Alpha-D-phosphohexomutase_SF"/>
</dbReference>
<dbReference type="OrthoDB" id="9806956at2"/>
<dbReference type="GO" id="GO:0000287">
    <property type="term" value="F:magnesium ion binding"/>
    <property type="evidence" value="ECO:0007669"/>
    <property type="project" value="InterPro"/>
</dbReference>
<feature type="domain" description="Alpha-D-phosphohexomutase alpha/beta/alpha" evidence="11">
    <location>
        <begin position="183"/>
        <end position="285"/>
    </location>
</feature>
<dbReference type="Pfam" id="PF02879">
    <property type="entry name" value="PGM_PMM_II"/>
    <property type="match status" value="1"/>
</dbReference>
<dbReference type="Pfam" id="PF02878">
    <property type="entry name" value="PGM_PMM_I"/>
    <property type="match status" value="1"/>
</dbReference>
<evidence type="ECO:0000256" key="5">
    <source>
        <dbReference type="ARBA" id="ARBA00022553"/>
    </source>
</evidence>
<feature type="domain" description="Alpha-D-phosphohexomutase alpha/beta/alpha" evidence="12">
    <location>
        <begin position="294"/>
        <end position="406"/>
    </location>
</feature>
<dbReference type="InterPro" id="IPR005844">
    <property type="entry name" value="A-D-PHexomutase_a/b/a-I"/>
</dbReference>
<comment type="catalytic activity">
    <reaction evidence="1">
        <text>alpha-D-glucose 1-phosphate = alpha-D-glucose 6-phosphate</text>
        <dbReference type="Rhea" id="RHEA:23536"/>
        <dbReference type="ChEBI" id="CHEBI:58225"/>
        <dbReference type="ChEBI" id="CHEBI:58601"/>
        <dbReference type="EC" id="5.4.2.2"/>
    </reaction>
</comment>
<dbReference type="GO" id="GO:0005829">
    <property type="term" value="C:cytosol"/>
    <property type="evidence" value="ECO:0007669"/>
    <property type="project" value="TreeGrafter"/>
</dbReference>
<dbReference type="GO" id="GO:0004614">
    <property type="term" value="F:phosphoglucomutase activity"/>
    <property type="evidence" value="ECO:0007669"/>
    <property type="project" value="UniProtKB-EC"/>
</dbReference>
<dbReference type="PRINTS" id="PR00509">
    <property type="entry name" value="PGMPMM"/>
</dbReference>
<keyword evidence="6 9" id="KW-0479">Metal-binding</keyword>
<accession>A0A2A2SDJ8</accession>
<dbReference type="NCBIfam" id="NF005737">
    <property type="entry name" value="PRK07564.1-1"/>
    <property type="match status" value="1"/>
</dbReference>
<keyword evidence="7 9" id="KW-0460">Magnesium</keyword>
<keyword evidence="5" id="KW-0597">Phosphoprotein</keyword>
<sequence>MIRTVSTQAYPDQKPGTSGLRKKVRVFQQPHYAENFIQSVFDAIEGKTGATLVIGGDGRFLNREVIQVAIRMAAANGFGRVVVGRGGILSTPAASNMIRIREALGGLVLSASHNPGGPDEDFGIKYNIANGGPAPEKVTEAIYARTRDIAEYRTVDAPDIDLDAPGEVQVAGMAVEVVDPVADYADLMERLFDFAAIAQAVDGGFRMAFDAMSAVTGPYAHEILERRLGFPAGTVRNGTPLPDFGGHHPDPNLVHAAELYELMMGPDAPDFGAASDGDGDRNLVIGRGRFVTPSDSLAMLAANAHLAPGYASGLKGIARSMPTSAAADRVAAELGIPAYETPTGWKFFGNLLDAGMATICGEESAGTGSDHVREKDGLWAVLLWLNILAATGKSVDQIAREHWARFGRNYYARHDYEGVETERADALMAALRASLPSLPGRSFGPLTVEAADEFAYEDPTDGSVSRNQGSRVLFRGGSRVVFRLSGTGTSGATLRVYLERYEPAGGDLDRDTPDMLRDITAAAEEIAGIERHTGRTAPDVVT</sequence>
<feature type="domain" description="Alpha-D-phosphohexomutase alpha/beta/alpha" evidence="10">
    <location>
        <begin position="13"/>
        <end position="152"/>
    </location>
</feature>
<dbReference type="InterPro" id="IPR005846">
    <property type="entry name" value="A-D-PHexomutase_a/b/a-III"/>
</dbReference>
<reference evidence="14" key="1">
    <citation type="submission" date="2017-09" db="EMBL/GenBank/DDBJ databases">
        <authorList>
            <person name="Feng G."/>
            <person name="Zhu H."/>
        </authorList>
    </citation>
    <scope>NUCLEOTIDE SEQUENCE [LARGE SCALE GENOMIC DNA]</scope>
    <source>
        <strain evidence="14">1PNM-20</strain>
    </source>
</reference>
<organism evidence="13 14">
    <name type="scientific">Sphingomonas lenta</name>
    <dbReference type="NCBI Taxonomy" id="1141887"/>
    <lineage>
        <taxon>Bacteria</taxon>
        <taxon>Pseudomonadati</taxon>
        <taxon>Pseudomonadota</taxon>
        <taxon>Alphaproteobacteria</taxon>
        <taxon>Sphingomonadales</taxon>
        <taxon>Sphingomonadaceae</taxon>
        <taxon>Sphingomonas</taxon>
    </lineage>
</organism>
<dbReference type="InterPro" id="IPR005845">
    <property type="entry name" value="A-D-PHexomutase_a/b/a-II"/>
</dbReference>
<dbReference type="Pfam" id="PF02880">
    <property type="entry name" value="PGM_PMM_III"/>
    <property type="match status" value="1"/>
</dbReference>
<evidence type="ECO:0000256" key="6">
    <source>
        <dbReference type="ARBA" id="ARBA00022723"/>
    </source>
</evidence>
<dbReference type="EMBL" id="NSLI01000004">
    <property type="protein sequence ID" value="PAX07270.1"/>
    <property type="molecule type" value="Genomic_DNA"/>
</dbReference>
<dbReference type="PROSITE" id="PS00710">
    <property type="entry name" value="PGM_PMM"/>
    <property type="match status" value="1"/>
</dbReference>
<dbReference type="SUPFAM" id="SSF53738">
    <property type="entry name" value="Phosphoglucomutase, first 3 domains"/>
    <property type="match status" value="3"/>
</dbReference>
<dbReference type="FunFam" id="3.40.120.10:FF:000004">
    <property type="entry name" value="Phosphoglucomutase 5"/>
    <property type="match status" value="1"/>
</dbReference>
<keyword evidence="8" id="KW-0413">Isomerase</keyword>
<evidence type="ECO:0000256" key="9">
    <source>
        <dbReference type="RuleBase" id="RU004326"/>
    </source>
</evidence>
<dbReference type="InterPro" id="IPR016066">
    <property type="entry name" value="A-D-PHexomutase_CS"/>
</dbReference>
<gene>
    <name evidence="13" type="ORF">CKY28_14710</name>
</gene>
<dbReference type="AlphaFoldDB" id="A0A2A2SDJ8"/>
<proteinExistence type="inferred from homology"/>
<dbReference type="PANTHER" id="PTHR22573:SF2">
    <property type="entry name" value="PHOSPHOGLUCOMUTASE"/>
    <property type="match status" value="1"/>
</dbReference>
<dbReference type="EC" id="5.4.2.2" evidence="4"/>
<dbReference type="Proteomes" id="UP000218151">
    <property type="component" value="Unassembled WGS sequence"/>
</dbReference>
<evidence type="ECO:0000259" key="12">
    <source>
        <dbReference type="Pfam" id="PF02880"/>
    </source>
</evidence>
<dbReference type="PANTHER" id="PTHR22573">
    <property type="entry name" value="PHOSPHOHEXOMUTASE FAMILY MEMBER"/>
    <property type="match status" value="1"/>
</dbReference>
<keyword evidence="14" id="KW-1185">Reference proteome</keyword>